<accession>A0A4R6M3A7</accession>
<feature type="transmembrane region" description="Helical" evidence="5">
    <location>
        <begin position="242"/>
        <end position="261"/>
    </location>
</feature>
<keyword evidence="4 5" id="KW-0472">Membrane</keyword>
<feature type="domain" description="EamA" evidence="6">
    <location>
        <begin position="7"/>
        <end position="131"/>
    </location>
</feature>
<dbReference type="Pfam" id="PF00892">
    <property type="entry name" value="EamA"/>
    <property type="match status" value="2"/>
</dbReference>
<feature type="transmembrane region" description="Helical" evidence="5">
    <location>
        <begin position="33"/>
        <end position="51"/>
    </location>
</feature>
<keyword evidence="8" id="KW-1185">Reference proteome</keyword>
<dbReference type="AlphaFoldDB" id="A0A4R6M3A7"/>
<feature type="transmembrane region" description="Helical" evidence="5">
    <location>
        <begin position="7"/>
        <end position="27"/>
    </location>
</feature>
<reference evidence="7 8" key="1">
    <citation type="submission" date="2019-03" db="EMBL/GenBank/DDBJ databases">
        <title>Genomic Encyclopedia of Type Strains, Phase III (KMG-III): the genomes of soil and plant-associated and newly described type strains.</title>
        <authorList>
            <person name="Whitman W."/>
        </authorList>
    </citation>
    <scope>NUCLEOTIDE SEQUENCE [LARGE SCALE GENOMIC DNA]</scope>
    <source>
        <strain evidence="7 8">CECT 7378</strain>
    </source>
</reference>
<evidence type="ECO:0000256" key="2">
    <source>
        <dbReference type="ARBA" id="ARBA00022692"/>
    </source>
</evidence>
<dbReference type="InterPro" id="IPR037185">
    <property type="entry name" value="EmrE-like"/>
</dbReference>
<dbReference type="GO" id="GO:0016020">
    <property type="term" value="C:membrane"/>
    <property type="evidence" value="ECO:0007669"/>
    <property type="project" value="UniProtKB-SubCell"/>
</dbReference>
<sequence>MPLYARLLVIIIPLIWGFNFVVIRWGAEHMDSVMMTCLRFTFTALPLVFFLKRPNVPMSIIALHGLLFGIGMWGMVNLAVAIGMPAGLSSILLQSAVFMTLIMAALFFKERLPTSKSIGVLVAFIGFLLVVIYRGEAVPVAGIILILVAAISWTGCNAIIRLYKPDKPISFIIWSSVFVPVPTLVLAAIQQYASSGMIDIHQLIPIPSLNGWLSIAFQSLITTIIGYGLWTWAIMRYGLGNVAPYSLLVPVSGLFFGWAIYEEALSNMEVIGSSAILAGLAILSYPVKTSDVNKKPILE</sequence>
<name>A0A4R6M3A7_9GAMM</name>
<dbReference type="InterPro" id="IPR050638">
    <property type="entry name" value="AA-Vitamin_Transporters"/>
</dbReference>
<evidence type="ECO:0000259" key="6">
    <source>
        <dbReference type="Pfam" id="PF00892"/>
    </source>
</evidence>
<evidence type="ECO:0000256" key="4">
    <source>
        <dbReference type="ARBA" id="ARBA00023136"/>
    </source>
</evidence>
<evidence type="ECO:0000313" key="7">
    <source>
        <dbReference type="EMBL" id="TDO95751.1"/>
    </source>
</evidence>
<feature type="transmembrane region" description="Helical" evidence="5">
    <location>
        <begin position="140"/>
        <end position="160"/>
    </location>
</feature>
<feature type="domain" description="EamA" evidence="6">
    <location>
        <begin position="141"/>
        <end position="284"/>
    </location>
</feature>
<dbReference type="InterPro" id="IPR000620">
    <property type="entry name" value="EamA_dom"/>
</dbReference>
<evidence type="ECO:0000313" key="8">
    <source>
        <dbReference type="Proteomes" id="UP000294656"/>
    </source>
</evidence>
<feature type="transmembrane region" description="Helical" evidence="5">
    <location>
        <begin position="117"/>
        <end position="134"/>
    </location>
</feature>
<feature type="transmembrane region" description="Helical" evidence="5">
    <location>
        <begin position="267"/>
        <end position="287"/>
    </location>
</feature>
<gene>
    <name evidence="7" type="ORF">DFP79_3105</name>
</gene>
<dbReference type="EMBL" id="SNXC01000015">
    <property type="protein sequence ID" value="TDO95751.1"/>
    <property type="molecule type" value="Genomic_DNA"/>
</dbReference>
<dbReference type="RefSeq" id="WP_133504824.1">
    <property type="nucleotide sequence ID" value="NZ_SNXC01000015.1"/>
</dbReference>
<feature type="transmembrane region" description="Helical" evidence="5">
    <location>
        <begin position="88"/>
        <end position="108"/>
    </location>
</feature>
<protein>
    <submittedName>
        <fullName evidence="7">O-acetylserine/cysteine efflux transporter</fullName>
    </submittedName>
</protein>
<organism evidence="7 8">
    <name type="scientific">Marinomonas balearica</name>
    <dbReference type="NCBI Taxonomy" id="491947"/>
    <lineage>
        <taxon>Bacteria</taxon>
        <taxon>Pseudomonadati</taxon>
        <taxon>Pseudomonadota</taxon>
        <taxon>Gammaproteobacteria</taxon>
        <taxon>Oceanospirillales</taxon>
        <taxon>Oceanospirillaceae</taxon>
        <taxon>Marinomonas</taxon>
    </lineage>
</organism>
<evidence type="ECO:0000256" key="1">
    <source>
        <dbReference type="ARBA" id="ARBA00004141"/>
    </source>
</evidence>
<evidence type="ECO:0000256" key="5">
    <source>
        <dbReference type="SAM" id="Phobius"/>
    </source>
</evidence>
<keyword evidence="2 5" id="KW-0812">Transmembrane</keyword>
<comment type="subcellular location">
    <subcellularLocation>
        <location evidence="1">Membrane</location>
        <topology evidence="1">Multi-pass membrane protein</topology>
    </subcellularLocation>
</comment>
<evidence type="ECO:0000256" key="3">
    <source>
        <dbReference type="ARBA" id="ARBA00022989"/>
    </source>
</evidence>
<dbReference type="Proteomes" id="UP000294656">
    <property type="component" value="Unassembled WGS sequence"/>
</dbReference>
<dbReference type="OrthoDB" id="7158585at2"/>
<dbReference type="SUPFAM" id="SSF103481">
    <property type="entry name" value="Multidrug resistance efflux transporter EmrE"/>
    <property type="match status" value="2"/>
</dbReference>
<comment type="caution">
    <text evidence="7">The sequence shown here is derived from an EMBL/GenBank/DDBJ whole genome shotgun (WGS) entry which is preliminary data.</text>
</comment>
<dbReference type="PANTHER" id="PTHR32322:SF9">
    <property type="entry name" value="AMINO-ACID METABOLITE EFFLUX PUMP-RELATED"/>
    <property type="match status" value="1"/>
</dbReference>
<keyword evidence="3 5" id="KW-1133">Transmembrane helix</keyword>
<feature type="transmembrane region" description="Helical" evidence="5">
    <location>
        <begin position="63"/>
        <end position="82"/>
    </location>
</feature>
<feature type="transmembrane region" description="Helical" evidence="5">
    <location>
        <begin position="212"/>
        <end position="230"/>
    </location>
</feature>
<dbReference type="PANTHER" id="PTHR32322">
    <property type="entry name" value="INNER MEMBRANE TRANSPORTER"/>
    <property type="match status" value="1"/>
</dbReference>
<proteinExistence type="predicted"/>
<feature type="transmembrane region" description="Helical" evidence="5">
    <location>
        <begin position="172"/>
        <end position="192"/>
    </location>
</feature>